<feature type="signal peptide" evidence="1">
    <location>
        <begin position="1"/>
        <end position="36"/>
    </location>
</feature>
<dbReference type="EMBL" id="JBHLTN010000043">
    <property type="protein sequence ID" value="MFC0594345.1"/>
    <property type="molecule type" value="Genomic_DNA"/>
</dbReference>
<accession>A0ABV6PWW6</accession>
<keyword evidence="1" id="KW-0732">Signal</keyword>
<comment type="caution">
    <text evidence="2">The sequence shown here is derived from an EMBL/GenBank/DDBJ whole genome shotgun (WGS) entry which is preliminary data.</text>
</comment>
<reference evidence="2 3" key="1">
    <citation type="submission" date="2024-09" db="EMBL/GenBank/DDBJ databases">
        <authorList>
            <person name="Sun Q."/>
            <person name="Mori K."/>
        </authorList>
    </citation>
    <scope>NUCLEOTIDE SEQUENCE [LARGE SCALE GENOMIC DNA]</scope>
    <source>
        <strain evidence="2 3">NCAIM B.02336</strain>
    </source>
</reference>
<protein>
    <submittedName>
        <fullName evidence="2">DUF411 domain-containing protein</fullName>
    </submittedName>
</protein>
<proteinExistence type="predicted"/>
<feature type="chain" id="PRO_5046909368" evidence="1">
    <location>
        <begin position="37"/>
        <end position="167"/>
    </location>
</feature>
<dbReference type="PROSITE" id="PS51318">
    <property type="entry name" value="TAT"/>
    <property type="match status" value="1"/>
</dbReference>
<sequence>MNQTPMTLLASPSSRRHALRWAAAGVAAAASGPLWAQRAPQATAVEVWKDASCGCCHDWITHMEQNGFAVTAHDTGNNAVRARLGLAAKYGSCHTALVGGYVVEGHVGAAEVRRLLRERPDALGLAVPGMPVGSPGMDGAVYKGRRDQYDTVLVLRDGTSRVFQKHG</sequence>
<name>A0ABV6PWW6_9BURK</name>
<dbReference type="Pfam" id="PF04214">
    <property type="entry name" value="DUF411"/>
    <property type="match status" value="1"/>
</dbReference>
<dbReference type="Proteomes" id="UP001589834">
    <property type="component" value="Unassembled WGS sequence"/>
</dbReference>
<evidence type="ECO:0000313" key="3">
    <source>
        <dbReference type="Proteomes" id="UP001589834"/>
    </source>
</evidence>
<dbReference type="RefSeq" id="WP_377485014.1">
    <property type="nucleotide sequence ID" value="NZ_JBHLTN010000043.1"/>
</dbReference>
<dbReference type="InterPro" id="IPR006311">
    <property type="entry name" value="TAT_signal"/>
</dbReference>
<keyword evidence="3" id="KW-1185">Reference proteome</keyword>
<evidence type="ECO:0000256" key="1">
    <source>
        <dbReference type="SAM" id="SignalP"/>
    </source>
</evidence>
<organism evidence="2 3">
    <name type="scientific">Ottowia pentelensis</name>
    <dbReference type="NCBI Taxonomy" id="511108"/>
    <lineage>
        <taxon>Bacteria</taxon>
        <taxon>Pseudomonadati</taxon>
        <taxon>Pseudomonadota</taxon>
        <taxon>Betaproteobacteria</taxon>
        <taxon>Burkholderiales</taxon>
        <taxon>Comamonadaceae</taxon>
        <taxon>Ottowia</taxon>
    </lineage>
</organism>
<evidence type="ECO:0000313" key="2">
    <source>
        <dbReference type="EMBL" id="MFC0594345.1"/>
    </source>
</evidence>
<gene>
    <name evidence="2" type="ORF">ACFFGG_17490</name>
</gene>
<dbReference type="InterPro" id="IPR007332">
    <property type="entry name" value="DUF411"/>
</dbReference>